<sequence length="508" mass="57331">MTMVRVFLVHAALLSQTSAAARRFHVLPHHVLGFARPPSVVCSTGIRARRFDRLGNNRDCRKNLRSFGSKLMDSSTDHVMQEHTAEEVYIDGDGLMYDSDADEHEEMGEPLVVENEQSRSHLLHKALFESVQSALKNINKKTTSLQRELEKAQSLEDTMWRANLIVSNLYQLPPGTTSIEVQDWENDGKVVELVLNTKEYSSAQDESDALFALARKMKRGSNVVAELLKESLDAEECLKDGLCLLTKSANAQNEAVSFEEISESMQIDEGELVLIQEKLERTSKKTGFKSPNLDTILNTNTSSNVARKRNDMQNQKSQRETRYKPNPRELLSPSGHKVLVGRNRRDNEAICFQLSRPTDIWMHSRGCPGAHVLLCVRRGGPPVTDDDLQFAADLAVFYSDARTERKAPVTTAEPKHITKPRGAPPGAVTLRQEGNTLMGRPEMVSDDLKVAREMSGGAWDEQGYRKDRTRSRNKKRTAAVEKATREKKRQEANAKSKRRARKEESDWY</sequence>
<name>A0ABD3P9L5_9STRA</name>
<reference evidence="3 4" key="1">
    <citation type="submission" date="2024-10" db="EMBL/GenBank/DDBJ databases">
        <title>Updated reference genomes for cyclostephanoid diatoms.</title>
        <authorList>
            <person name="Roberts W.R."/>
            <person name="Alverson A.J."/>
        </authorList>
    </citation>
    <scope>NUCLEOTIDE SEQUENCE [LARGE SCALE GENOMIC DNA]</scope>
    <source>
        <strain evidence="3 4">AJA010-31</strain>
    </source>
</reference>
<dbReference type="Pfam" id="PF05833">
    <property type="entry name" value="NFACT_N"/>
    <property type="match status" value="1"/>
</dbReference>
<evidence type="ECO:0000256" key="1">
    <source>
        <dbReference type="SAM" id="MobiDB-lite"/>
    </source>
</evidence>
<proteinExistence type="predicted"/>
<feature type="chain" id="PRO_5044832939" description="NFACT RNA-binding domain-containing protein" evidence="2">
    <location>
        <begin position="20"/>
        <end position="508"/>
    </location>
</feature>
<dbReference type="PANTHER" id="PTHR15239:SF6">
    <property type="entry name" value="RIBOSOME QUALITY CONTROL COMPLEX SUBUNIT NEMF"/>
    <property type="match status" value="1"/>
</dbReference>
<feature type="region of interest" description="Disordered" evidence="1">
    <location>
        <begin position="285"/>
        <end position="334"/>
    </location>
</feature>
<dbReference type="InterPro" id="IPR051608">
    <property type="entry name" value="RQC_Subunit_NEMF"/>
</dbReference>
<keyword evidence="4" id="KW-1185">Reference proteome</keyword>
<dbReference type="AlphaFoldDB" id="A0ABD3P9L5"/>
<feature type="region of interest" description="Disordered" evidence="1">
    <location>
        <begin position="407"/>
        <end position="442"/>
    </location>
</feature>
<dbReference type="EMBL" id="JALLPJ020000781">
    <property type="protein sequence ID" value="KAL3783090.1"/>
    <property type="molecule type" value="Genomic_DNA"/>
</dbReference>
<evidence type="ECO:0008006" key="5">
    <source>
        <dbReference type="Google" id="ProtNLM"/>
    </source>
</evidence>
<feature type="region of interest" description="Disordered" evidence="1">
    <location>
        <begin position="455"/>
        <end position="508"/>
    </location>
</feature>
<evidence type="ECO:0000313" key="3">
    <source>
        <dbReference type="EMBL" id="KAL3783090.1"/>
    </source>
</evidence>
<feature type="compositionally biased region" description="Polar residues" evidence="1">
    <location>
        <begin position="292"/>
        <end position="305"/>
    </location>
</feature>
<evidence type="ECO:0000313" key="4">
    <source>
        <dbReference type="Proteomes" id="UP001530400"/>
    </source>
</evidence>
<dbReference type="PANTHER" id="PTHR15239">
    <property type="entry name" value="NUCLEAR EXPORT MEDIATOR FACTOR NEMF"/>
    <property type="match status" value="1"/>
</dbReference>
<feature type="compositionally biased region" description="Basic residues" evidence="1">
    <location>
        <begin position="467"/>
        <end position="477"/>
    </location>
</feature>
<dbReference type="Proteomes" id="UP001530400">
    <property type="component" value="Unassembled WGS sequence"/>
</dbReference>
<evidence type="ECO:0000256" key="2">
    <source>
        <dbReference type="SAM" id="SignalP"/>
    </source>
</evidence>
<accession>A0ABD3P9L5</accession>
<protein>
    <recommendedName>
        <fullName evidence="5">NFACT RNA-binding domain-containing protein</fullName>
    </recommendedName>
</protein>
<keyword evidence="2" id="KW-0732">Signal</keyword>
<comment type="caution">
    <text evidence="3">The sequence shown here is derived from an EMBL/GenBank/DDBJ whole genome shotgun (WGS) entry which is preliminary data.</text>
</comment>
<feature type="compositionally biased region" description="Basic and acidic residues" evidence="1">
    <location>
        <begin position="317"/>
        <end position="327"/>
    </location>
</feature>
<feature type="compositionally biased region" description="Basic and acidic residues" evidence="1">
    <location>
        <begin position="478"/>
        <end position="494"/>
    </location>
</feature>
<gene>
    <name evidence="3" type="ORF">ACHAWO_011019</name>
</gene>
<organism evidence="3 4">
    <name type="scientific">Cyclotella atomus</name>
    <dbReference type="NCBI Taxonomy" id="382360"/>
    <lineage>
        <taxon>Eukaryota</taxon>
        <taxon>Sar</taxon>
        <taxon>Stramenopiles</taxon>
        <taxon>Ochrophyta</taxon>
        <taxon>Bacillariophyta</taxon>
        <taxon>Coscinodiscophyceae</taxon>
        <taxon>Thalassiosirophycidae</taxon>
        <taxon>Stephanodiscales</taxon>
        <taxon>Stephanodiscaceae</taxon>
        <taxon>Cyclotella</taxon>
    </lineage>
</organism>
<feature type="signal peptide" evidence="2">
    <location>
        <begin position="1"/>
        <end position="19"/>
    </location>
</feature>